<dbReference type="InterPro" id="IPR014729">
    <property type="entry name" value="Rossmann-like_a/b/a_fold"/>
</dbReference>
<dbReference type="NCBIfam" id="NF000839">
    <property type="entry name" value="PRK00071.1-1"/>
    <property type="match status" value="1"/>
</dbReference>
<evidence type="ECO:0000313" key="14">
    <source>
        <dbReference type="Proteomes" id="UP001430796"/>
    </source>
</evidence>
<dbReference type="SUPFAM" id="SSF52374">
    <property type="entry name" value="Nucleotidylyl transferase"/>
    <property type="match status" value="1"/>
</dbReference>
<protein>
    <recommendedName>
        <fullName evidence="11">Probable nicotinate-nucleotide adenylyltransferase</fullName>
        <ecNumber evidence="11">2.7.7.18</ecNumber>
    </recommendedName>
    <alternativeName>
        <fullName evidence="11">Deamido-NAD(+) diphosphorylase</fullName>
    </alternativeName>
    <alternativeName>
        <fullName evidence="11">Deamido-NAD(+) pyrophosphorylase</fullName>
    </alternativeName>
    <alternativeName>
        <fullName evidence="11">Nicotinate mononucleotide adenylyltransferase</fullName>
        <shortName evidence="11">NaMN adenylyltransferase</shortName>
    </alternativeName>
</protein>
<dbReference type="Gene3D" id="3.40.50.620">
    <property type="entry name" value="HUPs"/>
    <property type="match status" value="1"/>
</dbReference>
<reference evidence="13 14" key="2">
    <citation type="submission" date="2022-01" db="EMBL/GenBank/DDBJ databases">
        <title>Lysobacter chinensis sp. nov., a bacterium isolated from cow dung compost.</title>
        <authorList>
            <person name="Liu Y."/>
        </authorList>
    </citation>
    <scope>NUCLEOTIDE SEQUENCE [LARGE SCALE GENOMIC DNA]</scope>
    <source>
        <strain evidence="13 14">TLK-CK17</strain>
    </source>
</reference>
<dbReference type="HAMAP" id="MF_00244">
    <property type="entry name" value="NaMN_adenylyltr"/>
    <property type="match status" value="1"/>
</dbReference>
<name>A0ABS9HWZ8_9GAMM</name>
<organism evidence="13 14">
    <name type="scientific">Marilutibacter chinensis</name>
    <dbReference type="NCBI Taxonomy" id="2912247"/>
    <lineage>
        <taxon>Bacteria</taxon>
        <taxon>Pseudomonadati</taxon>
        <taxon>Pseudomonadota</taxon>
        <taxon>Gammaproteobacteria</taxon>
        <taxon>Lysobacterales</taxon>
        <taxon>Lysobacteraceae</taxon>
        <taxon>Marilutibacter</taxon>
    </lineage>
</organism>
<dbReference type="GO" id="GO:0004515">
    <property type="term" value="F:nicotinate-nucleotide adenylyltransferase activity"/>
    <property type="evidence" value="ECO:0007669"/>
    <property type="project" value="UniProtKB-EC"/>
</dbReference>
<proteinExistence type="inferred from homology"/>
<dbReference type="NCBIfam" id="TIGR00125">
    <property type="entry name" value="cyt_tran_rel"/>
    <property type="match status" value="1"/>
</dbReference>
<keyword evidence="9 11" id="KW-0520">NAD</keyword>
<evidence type="ECO:0000256" key="2">
    <source>
        <dbReference type="ARBA" id="ARBA00005019"/>
    </source>
</evidence>
<reference evidence="14" key="1">
    <citation type="submission" date="2022-01" db="EMBL/GenBank/DDBJ databases">
        <title>Lysobacter chinensis sp. nov., a bacterium isolated from cow dung compost.</title>
        <authorList>
            <person name="Zhou L.Y."/>
        </authorList>
    </citation>
    <scope>NUCLEOTIDE SEQUENCE [LARGE SCALE GENOMIC DNA]</scope>
    <source>
        <strain evidence="14">TLK-CK17</strain>
    </source>
</reference>
<dbReference type="PANTHER" id="PTHR21342:SF0">
    <property type="entry name" value="BIFUNCTIONAL NMN ADENYLYLTRANSFERASE_NUDIX HYDROLASE"/>
    <property type="match status" value="1"/>
</dbReference>
<evidence type="ECO:0000256" key="5">
    <source>
        <dbReference type="ARBA" id="ARBA00022679"/>
    </source>
</evidence>
<evidence type="ECO:0000259" key="12">
    <source>
        <dbReference type="Pfam" id="PF01467"/>
    </source>
</evidence>
<feature type="domain" description="Cytidyltransferase-like" evidence="12">
    <location>
        <begin position="6"/>
        <end position="186"/>
    </location>
</feature>
<keyword evidence="8 11" id="KW-0067">ATP-binding</keyword>
<dbReference type="EMBL" id="JAKJPO010000008">
    <property type="protein sequence ID" value="MCF7222695.1"/>
    <property type="molecule type" value="Genomic_DNA"/>
</dbReference>
<dbReference type="Proteomes" id="UP001430796">
    <property type="component" value="Unassembled WGS sequence"/>
</dbReference>
<evidence type="ECO:0000256" key="9">
    <source>
        <dbReference type="ARBA" id="ARBA00023027"/>
    </source>
</evidence>
<evidence type="ECO:0000256" key="3">
    <source>
        <dbReference type="ARBA" id="ARBA00009014"/>
    </source>
</evidence>
<dbReference type="InterPro" id="IPR004821">
    <property type="entry name" value="Cyt_trans-like"/>
</dbReference>
<comment type="pathway">
    <text evidence="2 11">Cofactor biosynthesis; NAD(+) biosynthesis; deamido-NAD(+) from nicotinate D-ribonucleotide: step 1/1.</text>
</comment>
<dbReference type="InterPro" id="IPR005248">
    <property type="entry name" value="NadD/NMNAT"/>
</dbReference>
<keyword evidence="6 11" id="KW-0548">Nucleotidyltransferase</keyword>
<reference evidence="13 14" key="3">
    <citation type="submission" date="2022-01" db="EMBL/GenBank/DDBJ databases">
        <authorList>
            <person name="Zhou L.Y."/>
        </authorList>
    </citation>
    <scope>NUCLEOTIDE SEQUENCE [LARGE SCALE GENOMIC DNA]</scope>
    <source>
        <strain evidence="13 14">TLK-CK17</strain>
    </source>
</reference>
<sequence>MELWLIYGGTFDPVHNGHLAIARCARDALRTTVRLMPAADPPHRPPPGADALQRARMLDIAIAGEPGLKVDRRELERDGRSWTADTLRALRAEIGAQRPVALLVGADSFLGLPDWKEWRALFGLAHFVVAERPGSPIDGHLRPELAEEAAARWTDGPSTLGEAPAGRIWRLRQPLSNTSASDIRRRMATGGDWQACMPAAVAAYIERHGLYGLAPLRSPARISR</sequence>
<keyword evidence="4 11" id="KW-0662">Pyridine nucleotide biosynthesis</keyword>
<comment type="similarity">
    <text evidence="3 11">Belongs to the NadD family.</text>
</comment>
<evidence type="ECO:0000256" key="10">
    <source>
        <dbReference type="ARBA" id="ARBA00048721"/>
    </source>
</evidence>
<evidence type="ECO:0000256" key="4">
    <source>
        <dbReference type="ARBA" id="ARBA00022642"/>
    </source>
</evidence>
<evidence type="ECO:0000256" key="1">
    <source>
        <dbReference type="ARBA" id="ARBA00002324"/>
    </source>
</evidence>
<keyword evidence="5 11" id="KW-0808">Transferase</keyword>
<dbReference type="Pfam" id="PF01467">
    <property type="entry name" value="CTP_transf_like"/>
    <property type="match status" value="1"/>
</dbReference>
<comment type="caution">
    <text evidence="13">The sequence shown here is derived from an EMBL/GenBank/DDBJ whole genome shotgun (WGS) entry which is preliminary data.</text>
</comment>
<accession>A0ABS9HWZ8</accession>
<comment type="function">
    <text evidence="1 11">Catalyzes the reversible adenylation of nicotinate mononucleotide (NaMN) to nicotinic acid adenine dinucleotide (NaAD).</text>
</comment>
<gene>
    <name evidence="11 13" type="primary">nadD</name>
    <name evidence="13" type="ORF">L3V18_13010</name>
</gene>
<evidence type="ECO:0000256" key="8">
    <source>
        <dbReference type="ARBA" id="ARBA00022840"/>
    </source>
</evidence>
<dbReference type="EC" id="2.7.7.18" evidence="11"/>
<evidence type="ECO:0000256" key="7">
    <source>
        <dbReference type="ARBA" id="ARBA00022741"/>
    </source>
</evidence>
<dbReference type="NCBIfam" id="TIGR00482">
    <property type="entry name" value="nicotinate (nicotinamide) nucleotide adenylyltransferase"/>
    <property type="match status" value="1"/>
</dbReference>
<evidence type="ECO:0000313" key="13">
    <source>
        <dbReference type="EMBL" id="MCF7222695.1"/>
    </source>
</evidence>
<keyword evidence="14" id="KW-1185">Reference proteome</keyword>
<dbReference type="CDD" id="cd02165">
    <property type="entry name" value="NMNAT"/>
    <property type="match status" value="1"/>
</dbReference>
<keyword evidence="7 11" id="KW-0547">Nucleotide-binding</keyword>
<comment type="catalytic activity">
    <reaction evidence="10 11">
        <text>nicotinate beta-D-ribonucleotide + ATP + H(+) = deamido-NAD(+) + diphosphate</text>
        <dbReference type="Rhea" id="RHEA:22860"/>
        <dbReference type="ChEBI" id="CHEBI:15378"/>
        <dbReference type="ChEBI" id="CHEBI:30616"/>
        <dbReference type="ChEBI" id="CHEBI:33019"/>
        <dbReference type="ChEBI" id="CHEBI:57502"/>
        <dbReference type="ChEBI" id="CHEBI:58437"/>
        <dbReference type="EC" id="2.7.7.18"/>
    </reaction>
</comment>
<dbReference type="RefSeq" id="WP_237055559.1">
    <property type="nucleotide sequence ID" value="NZ_JAKJPO010000008.1"/>
</dbReference>
<evidence type="ECO:0000256" key="11">
    <source>
        <dbReference type="HAMAP-Rule" id="MF_00244"/>
    </source>
</evidence>
<evidence type="ECO:0000256" key="6">
    <source>
        <dbReference type="ARBA" id="ARBA00022695"/>
    </source>
</evidence>
<dbReference type="PANTHER" id="PTHR21342">
    <property type="entry name" value="PHOSPHOPANTETHEINE ADENYLYLTRANSFERASE"/>
    <property type="match status" value="1"/>
</dbReference>